<organism evidence="2">
    <name type="scientific">uncultured Adhaeribacter sp</name>
    <dbReference type="NCBI Taxonomy" id="448109"/>
    <lineage>
        <taxon>Bacteria</taxon>
        <taxon>Pseudomonadati</taxon>
        <taxon>Bacteroidota</taxon>
        <taxon>Cytophagia</taxon>
        <taxon>Cytophagales</taxon>
        <taxon>Hymenobacteraceae</taxon>
        <taxon>Adhaeribacter</taxon>
        <taxon>environmental samples</taxon>
    </lineage>
</organism>
<dbReference type="Pfam" id="PF11066">
    <property type="entry name" value="DUF2867"/>
    <property type="match status" value="1"/>
</dbReference>
<gene>
    <name evidence="2" type="ORF">AVDCRST_MAG95-2910</name>
</gene>
<accession>A0A6J4JCN1</accession>
<dbReference type="EMBL" id="CADCTJ010000922">
    <property type="protein sequence ID" value="CAA9273910.1"/>
    <property type="molecule type" value="Genomic_DNA"/>
</dbReference>
<protein>
    <submittedName>
        <fullName evidence="2">Nucleoside-diphosphate-sugar epimerase</fullName>
    </submittedName>
</protein>
<dbReference type="GO" id="GO:0004029">
    <property type="term" value="F:aldehyde dehydrogenase (NAD+) activity"/>
    <property type="evidence" value="ECO:0007669"/>
    <property type="project" value="TreeGrafter"/>
</dbReference>
<name>A0A6J4JCN1_9BACT</name>
<dbReference type="PANTHER" id="PTHR48079:SF6">
    <property type="entry name" value="NAD(P)-BINDING DOMAIN-CONTAINING PROTEIN-RELATED"/>
    <property type="match status" value="1"/>
</dbReference>
<dbReference type="SUPFAM" id="SSF51735">
    <property type="entry name" value="NAD(P)-binding Rossmann-fold domains"/>
    <property type="match status" value="1"/>
</dbReference>
<evidence type="ECO:0000313" key="2">
    <source>
        <dbReference type="EMBL" id="CAA9273910.1"/>
    </source>
</evidence>
<dbReference type="InterPro" id="IPR036291">
    <property type="entry name" value="NAD(P)-bd_dom_sf"/>
</dbReference>
<dbReference type="InterPro" id="IPR008030">
    <property type="entry name" value="NmrA-like"/>
</dbReference>
<dbReference type="InterPro" id="IPR051783">
    <property type="entry name" value="NAD(P)-dependent_oxidoreduct"/>
</dbReference>
<feature type="domain" description="NmrA-like" evidence="1">
    <location>
        <begin position="2"/>
        <end position="226"/>
    </location>
</feature>
<dbReference type="GO" id="GO:0005737">
    <property type="term" value="C:cytoplasm"/>
    <property type="evidence" value="ECO:0007669"/>
    <property type="project" value="TreeGrafter"/>
</dbReference>
<dbReference type="Pfam" id="PF05368">
    <property type="entry name" value="NmrA"/>
    <property type="match status" value="1"/>
</dbReference>
<dbReference type="InterPro" id="IPR021295">
    <property type="entry name" value="DUF2867"/>
</dbReference>
<reference evidence="2" key="1">
    <citation type="submission" date="2020-02" db="EMBL/GenBank/DDBJ databases">
        <authorList>
            <person name="Meier V. D."/>
        </authorList>
    </citation>
    <scope>NUCLEOTIDE SEQUENCE</scope>
    <source>
        <strain evidence="2">AVDCRST_MAG95</strain>
    </source>
</reference>
<dbReference type="Gene3D" id="3.40.50.720">
    <property type="entry name" value="NAD(P)-binding Rossmann-like Domain"/>
    <property type="match status" value="1"/>
</dbReference>
<sequence length="480" mass="55275">MKVLVTGATGYIGKRLIYYLVSKGHHVYATVRDRKRLQLPESVQSHIQVFEVDFLQNTPLQHLPHDFDVAFYLIHSMSASYDHFNELEERTARTFAAYIKNTSCRQIIYLGGIVNATQLSKHLHSRRNVEDVLKTARVPVTVLRAAIIIGSGSASFEIIRDLVEKLPVMIAPKWLQTRCQPIGIRNVMEYLAGVMGKPETYNRVFDIGGTEILTYKEMLHQFAAVRGLKRWIISMPVLSPQISSYWLYFVTSTSFSLARSLVDSMRNEVVCENTGLQQIVLLNLMSYQESVRLAFTRIGQNEVVSSWKDSFSNSKSPLKVAEFIQVPTEGCFKDERDFTFTRSPEAVLNNIFQIGGWRGWYYLDGLWRLRGFIDKLFGGVGLRRGRTNFATLNPGDALDFWRVLLADKTEKRLLLYAEMKLPGEAWLEFKIENRQQEQHLVQTATFRPKGILGRLYWYAVLPFHYFIFNGMARNLIHYGE</sequence>
<dbReference type="PANTHER" id="PTHR48079">
    <property type="entry name" value="PROTEIN YEEZ"/>
    <property type="match status" value="1"/>
</dbReference>
<dbReference type="AlphaFoldDB" id="A0A6J4JCN1"/>
<proteinExistence type="predicted"/>
<evidence type="ECO:0000259" key="1">
    <source>
        <dbReference type="Pfam" id="PF05368"/>
    </source>
</evidence>